<dbReference type="EMBL" id="JACRTJ010000001">
    <property type="protein sequence ID" value="MBC8597644.1"/>
    <property type="molecule type" value="Genomic_DNA"/>
</dbReference>
<feature type="transmembrane region" description="Helical" evidence="1">
    <location>
        <begin position="41"/>
        <end position="65"/>
    </location>
</feature>
<feature type="transmembrane region" description="Helical" evidence="1">
    <location>
        <begin position="180"/>
        <end position="198"/>
    </location>
</feature>
<feature type="transmembrane region" description="Helical" evidence="1">
    <location>
        <begin position="149"/>
        <end position="168"/>
    </location>
</feature>
<proteinExistence type="predicted"/>
<feature type="transmembrane region" description="Helical" evidence="1">
    <location>
        <begin position="204"/>
        <end position="226"/>
    </location>
</feature>
<organism evidence="2 3">
    <name type="scientific">Enterocloster hominis</name>
    <name type="common">ex Liu et al. 2021</name>
    <dbReference type="NCBI Taxonomy" id="2763663"/>
    <lineage>
        <taxon>Bacteria</taxon>
        <taxon>Bacillati</taxon>
        <taxon>Bacillota</taxon>
        <taxon>Clostridia</taxon>
        <taxon>Lachnospirales</taxon>
        <taxon>Lachnospiraceae</taxon>
        <taxon>Enterocloster</taxon>
    </lineage>
</organism>
<accession>A0ABR7NNJ1</accession>
<gene>
    <name evidence="2" type="ORF">H8708_00075</name>
</gene>
<sequence>MDKKYEDSIHRTGRIGIIIGIILMLGIPAVISSVYDVWPESAAQVITAGSGLLAVFIPTCIAEVFSYTPILGSSAYITFLTGNVMNLKVPVVVNAQIMSDTASGTEEGDAVATIGVAVSSIVTTLIIAGGVLLLVPLRPILTSPTVQTATTYLLPALFGGIFLSFVNNDCGDYVAKGKPLTMILPLLVVFGVNAVFPLAGMEGFVVLICMVLTVLCAVVLYKAGIIKMTPKEKKKKA</sequence>
<name>A0ABR7NNJ1_9FIRM</name>
<comment type="caution">
    <text evidence="2">The sequence shown here is derived from an EMBL/GenBank/DDBJ whole genome shotgun (WGS) entry which is preliminary data.</text>
</comment>
<dbReference type="Proteomes" id="UP000647491">
    <property type="component" value="Unassembled WGS sequence"/>
</dbReference>
<evidence type="ECO:0000256" key="1">
    <source>
        <dbReference type="SAM" id="Phobius"/>
    </source>
</evidence>
<evidence type="ECO:0000313" key="2">
    <source>
        <dbReference type="EMBL" id="MBC8597644.1"/>
    </source>
</evidence>
<keyword evidence="1" id="KW-0812">Transmembrane</keyword>
<feature type="transmembrane region" description="Helical" evidence="1">
    <location>
        <begin position="111"/>
        <end position="137"/>
    </location>
</feature>
<keyword evidence="1" id="KW-0472">Membrane</keyword>
<feature type="transmembrane region" description="Helical" evidence="1">
    <location>
        <begin position="12"/>
        <end position="35"/>
    </location>
</feature>
<keyword evidence="3" id="KW-1185">Reference proteome</keyword>
<dbReference type="RefSeq" id="WP_022272793.1">
    <property type="nucleotide sequence ID" value="NZ_JACRTJ010000001.1"/>
</dbReference>
<reference evidence="2 3" key="1">
    <citation type="submission" date="2020-08" db="EMBL/GenBank/DDBJ databases">
        <title>Genome public.</title>
        <authorList>
            <person name="Liu C."/>
            <person name="Sun Q."/>
        </authorList>
    </citation>
    <scope>NUCLEOTIDE SEQUENCE [LARGE SCALE GENOMIC DNA]</scope>
    <source>
        <strain evidence="2 3">BX10</strain>
    </source>
</reference>
<evidence type="ECO:0000313" key="3">
    <source>
        <dbReference type="Proteomes" id="UP000647491"/>
    </source>
</evidence>
<keyword evidence="1" id="KW-1133">Transmembrane helix</keyword>
<protein>
    <submittedName>
        <fullName evidence="2">Uncharacterized protein</fullName>
    </submittedName>
</protein>